<gene>
    <name evidence="1" type="ORF">E5331_11155</name>
</gene>
<accession>A0AC61RG57</accession>
<reference evidence="1" key="1">
    <citation type="submission" date="2019-04" db="EMBL/GenBank/DDBJ databases">
        <title>Microbes associate with the intestines of laboratory mice.</title>
        <authorList>
            <person name="Navarre W."/>
            <person name="Wong E."/>
            <person name="Huang K."/>
            <person name="Tropini C."/>
            <person name="Ng K."/>
            <person name="Yu B."/>
        </authorList>
    </citation>
    <scope>NUCLEOTIDE SEQUENCE</scope>
    <source>
        <strain evidence="1">NM04_E33</strain>
    </source>
</reference>
<dbReference type="EMBL" id="SRYB01000015">
    <property type="protein sequence ID" value="TGY78251.1"/>
    <property type="molecule type" value="Genomic_DNA"/>
</dbReference>
<evidence type="ECO:0000313" key="1">
    <source>
        <dbReference type="EMBL" id="TGY78251.1"/>
    </source>
</evidence>
<dbReference type="Proteomes" id="UP000306319">
    <property type="component" value="Unassembled WGS sequence"/>
</dbReference>
<keyword evidence="2" id="KW-1185">Reference proteome</keyword>
<evidence type="ECO:0000313" key="2">
    <source>
        <dbReference type="Proteomes" id="UP000306319"/>
    </source>
</evidence>
<proteinExistence type="predicted"/>
<comment type="caution">
    <text evidence="1">The sequence shown here is derived from an EMBL/GenBank/DDBJ whole genome shotgun (WGS) entry which is preliminary data.</text>
</comment>
<name>A0AC61RG57_9BACT</name>
<organism evidence="1 2">
    <name type="scientific">Lepagella muris</name>
    <dbReference type="NCBI Taxonomy" id="3032870"/>
    <lineage>
        <taxon>Bacteria</taxon>
        <taxon>Pseudomonadati</taxon>
        <taxon>Bacteroidota</taxon>
        <taxon>Bacteroidia</taxon>
        <taxon>Bacteroidales</taxon>
        <taxon>Muribaculaceae</taxon>
        <taxon>Lepagella</taxon>
    </lineage>
</organism>
<sequence>MDVKIEKKKGLRGIKPRYWVYGSIAAAVLGAFVWIATSDMASTYKVDKVGLNIADVKKGQFDDFVRVDGRVLPIRTVQISPEEGGIVREIVAEEGTRVKKGDVIVRLSNSNLDLQILNAEAELAEKQNILRNTQISMEQDRLNNRNEQAQLDLEVTRKRRAHEQQKRLYDEKLTPREDYLQSKEDYELAVRRQSLVNQRLDKDSIFRLSQVDQMEENLANMQRNVVLIRERKEHLNIVSDIDGELGLLDVELGQNITAGQKIGQINDLSDYKVEAQIDEHYIDRVRAGLDATFERGGQRYDMRVRKVYPEVREGKFRVEFLFTDAHPDNIRSGQTYYMNLQLGQSTDAVLIPKGTFYSTTGGKWIFVVDKDGKNAYRRNIRLGRQNPQYYEVLEGLEPGERVIVNGYEAYGDSKKLKIN</sequence>
<protein>
    <submittedName>
        <fullName evidence="1">Efflux RND transporter periplasmic adaptor subunit</fullName>
    </submittedName>
</protein>